<dbReference type="InterPro" id="IPR013024">
    <property type="entry name" value="GGCT-like"/>
</dbReference>
<dbReference type="Pfam" id="PF06094">
    <property type="entry name" value="GGACT"/>
    <property type="match status" value="1"/>
</dbReference>
<dbReference type="Proteomes" id="UP000533598">
    <property type="component" value="Unassembled WGS sequence"/>
</dbReference>
<organism evidence="2 3">
    <name type="scientific">Crossiella cryophila</name>
    <dbReference type="NCBI Taxonomy" id="43355"/>
    <lineage>
        <taxon>Bacteria</taxon>
        <taxon>Bacillati</taxon>
        <taxon>Actinomycetota</taxon>
        <taxon>Actinomycetes</taxon>
        <taxon>Pseudonocardiales</taxon>
        <taxon>Pseudonocardiaceae</taxon>
        <taxon>Crossiella</taxon>
    </lineage>
</organism>
<dbReference type="GO" id="GO:0016740">
    <property type="term" value="F:transferase activity"/>
    <property type="evidence" value="ECO:0007669"/>
    <property type="project" value="UniProtKB-KW"/>
</dbReference>
<dbReference type="SUPFAM" id="SSF110857">
    <property type="entry name" value="Gamma-glutamyl cyclotransferase-like"/>
    <property type="match status" value="1"/>
</dbReference>
<dbReference type="EMBL" id="JACHMH010000001">
    <property type="protein sequence ID" value="MBB4675564.1"/>
    <property type="molecule type" value="Genomic_DNA"/>
</dbReference>
<keyword evidence="3" id="KW-1185">Reference proteome</keyword>
<evidence type="ECO:0000313" key="2">
    <source>
        <dbReference type="EMBL" id="MBB4675564.1"/>
    </source>
</evidence>
<reference evidence="2 3" key="1">
    <citation type="submission" date="2020-08" db="EMBL/GenBank/DDBJ databases">
        <title>Sequencing the genomes of 1000 actinobacteria strains.</title>
        <authorList>
            <person name="Klenk H.-P."/>
        </authorList>
    </citation>
    <scope>NUCLEOTIDE SEQUENCE [LARGE SCALE GENOMIC DNA]</scope>
    <source>
        <strain evidence="2 3">DSM 44230</strain>
    </source>
</reference>
<feature type="domain" description="Gamma-glutamylcyclotransferase AIG2-like" evidence="1">
    <location>
        <begin position="237"/>
        <end position="333"/>
    </location>
</feature>
<dbReference type="RefSeq" id="WP_185001522.1">
    <property type="nucleotide sequence ID" value="NZ_BAAAUI010000040.1"/>
</dbReference>
<dbReference type="Gene3D" id="3.10.490.10">
    <property type="entry name" value="Gamma-glutamyl cyclotransferase-like"/>
    <property type="match status" value="1"/>
</dbReference>
<accession>A0A7W7FU97</accession>
<gene>
    <name evidence="2" type="ORF">HNR67_001682</name>
</gene>
<evidence type="ECO:0000259" key="1">
    <source>
        <dbReference type="Pfam" id="PF06094"/>
    </source>
</evidence>
<dbReference type="AlphaFoldDB" id="A0A7W7FU97"/>
<protein>
    <submittedName>
        <fullName evidence="2">Gamma-glutamylcyclotransferase (GGCT)/AIG2-like uncharacterized protein YtfP</fullName>
    </submittedName>
</protein>
<evidence type="ECO:0000313" key="3">
    <source>
        <dbReference type="Proteomes" id="UP000533598"/>
    </source>
</evidence>
<sequence length="349" mass="37395">MAGAVYRDEDFPADPYPGAVPPTSYLHTDGLGLPLHETSTGALVQPDGVDLDEWLLQRGEAPLSGRIPVLTYGSNRCPSKITWLRENLRLPGPVVVLRAHCADLAAVWASGFRLRDGARPATLAAMPGVTETHAVWLATPEQLRVLDVVEGRGERYRLARVHTGRVTLGTGAHLDGVLAYVARGEVREPLLVDGEPVRCQELSQAAARELTGEPGSCGLAVTEITGDPDPGLWPDRVFVYGTLQPGGSAWSLAAPLVGGTPRRVRVPGTLYDTGEGWPGLRIDPAGEVPGWLLPLADPVAALPVLDEYEGTEYRRIRLALADGTVCWTYVFTAATDGFRVVPCWPAGHV</sequence>
<dbReference type="InterPro" id="IPR009288">
    <property type="entry name" value="AIG2-like_dom"/>
</dbReference>
<proteinExistence type="predicted"/>
<dbReference type="CDD" id="cd06661">
    <property type="entry name" value="GGCT_like"/>
    <property type="match status" value="1"/>
</dbReference>
<keyword evidence="2" id="KW-0808">Transferase</keyword>
<name>A0A7W7FU97_9PSEU</name>
<dbReference type="InterPro" id="IPR036568">
    <property type="entry name" value="GGCT-like_sf"/>
</dbReference>
<comment type="caution">
    <text evidence="2">The sequence shown here is derived from an EMBL/GenBank/DDBJ whole genome shotgun (WGS) entry which is preliminary data.</text>
</comment>